<evidence type="ECO:0000313" key="2">
    <source>
        <dbReference type="Proteomes" id="UP001180020"/>
    </source>
</evidence>
<dbReference type="AlphaFoldDB" id="A0AAV9FEN6"/>
<dbReference type="SUPFAM" id="SSF53474">
    <property type="entry name" value="alpha/beta-Hydrolases"/>
    <property type="match status" value="1"/>
</dbReference>
<evidence type="ECO:0000313" key="1">
    <source>
        <dbReference type="EMBL" id="KAK1324493.1"/>
    </source>
</evidence>
<name>A0AAV9FEN6_ACOCL</name>
<proteinExistence type="predicted"/>
<sequence length="401" mass="46280">MDLVYLLNTKLQPQNQEQSFRPICPRVLTRAQQILQQDRLNSQYIAEEWAAKKEAYTRQKIMMNKDKPEKDNFFARGPKNLGQVNWDEQGHRRAVMACLVQGVYAMERDRKYKRQNAMAHPWWESFGFVLHRKLIDVDDDSIMGAIYEYPPIMPSAPKHIIAFRGTHNLHDIKLDLKLIVHRFHRTSRHDIASKAVCEIIDKKGTNVWLAGHSLGASVATSVAKRLIRERGTYLETYLFNPPYPSIPIEKIQSERVKLMIRGALCLGKAILTKELGKSCMDKENLKALSKWVPWVFVNIEDYISMEYKGYFENRKKMENLGWGRIGRVSSTISFGHIIQPASGLDSDPTHLIPSARLSVNSSKSNCPIELSKLSHGIRQWWADGLHLEAQEFLYQDIHQIE</sequence>
<keyword evidence="2" id="KW-1185">Reference proteome</keyword>
<gene>
    <name evidence="1" type="ORF">QJS10_CPA01g01911</name>
</gene>
<dbReference type="PANTHER" id="PTHR31479:SF2">
    <property type="entry name" value="ALPHA_BETA-HYDROLASES SUPERFAMILY PROTEIN"/>
    <property type="match status" value="1"/>
</dbReference>
<dbReference type="Proteomes" id="UP001180020">
    <property type="component" value="Unassembled WGS sequence"/>
</dbReference>
<dbReference type="InterPro" id="IPR029058">
    <property type="entry name" value="AB_hydrolase_fold"/>
</dbReference>
<organism evidence="1 2">
    <name type="scientific">Acorus calamus</name>
    <name type="common">Sweet flag</name>
    <dbReference type="NCBI Taxonomy" id="4465"/>
    <lineage>
        <taxon>Eukaryota</taxon>
        <taxon>Viridiplantae</taxon>
        <taxon>Streptophyta</taxon>
        <taxon>Embryophyta</taxon>
        <taxon>Tracheophyta</taxon>
        <taxon>Spermatophyta</taxon>
        <taxon>Magnoliopsida</taxon>
        <taxon>Liliopsida</taxon>
        <taxon>Acoraceae</taxon>
        <taxon>Acorus</taxon>
    </lineage>
</organism>
<comment type="caution">
    <text evidence="1">The sequence shown here is derived from an EMBL/GenBank/DDBJ whole genome shotgun (WGS) entry which is preliminary data.</text>
</comment>
<dbReference type="EMBL" id="JAUJYO010000001">
    <property type="protein sequence ID" value="KAK1324493.1"/>
    <property type="molecule type" value="Genomic_DNA"/>
</dbReference>
<reference evidence="1" key="1">
    <citation type="journal article" date="2023" name="Nat. Commun.">
        <title>Diploid and tetraploid genomes of Acorus and the evolution of monocots.</title>
        <authorList>
            <person name="Ma L."/>
            <person name="Liu K.W."/>
            <person name="Li Z."/>
            <person name="Hsiao Y.Y."/>
            <person name="Qi Y."/>
            <person name="Fu T."/>
            <person name="Tang G.D."/>
            <person name="Zhang D."/>
            <person name="Sun W.H."/>
            <person name="Liu D.K."/>
            <person name="Li Y."/>
            <person name="Chen G.Z."/>
            <person name="Liu X.D."/>
            <person name="Liao X.Y."/>
            <person name="Jiang Y.T."/>
            <person name="Yu X."/>
            <person name="Hao Y."/>
            <person name="Huang J."/>
            <person name="Zhao X.W."/>
            <person name="Ke S."/>
            <person name="Chen Y.Y."/>
            <person name="Wu W.L."/>
            <person name="Hsu J.L."/>
            <person name="Lin Y.F."/>
            <person name="Huang M.D."/>
            <person name="Li C.Y."/>
            <person name="Huang L."/>
            <person name="Wang Z.W."/>
            <person name="Zhao X."/>
            <person name="Zhong W.Y."/>
            <person name="Peng D.H."/>
            <person name="Ahmad S."/>
            <person name="Lan S."/>
            <person name="Zhang J.S."/>
            <person name="Tsai W.C."/>
            <person name="Van de Peer Y."/>
            <person name="Liu Z.J."/>
        </authorList>
    </citation>
    <scope>NUCLEOTIDE SEQUENCE</scope>
    <source>
        <strain evidence="1">CP</strain>
    </source>
</reference>
<protein>
    <submittedName>
        <fullName evidence="1">GDSL esterase/lipase</fullName>
    </submittedName>
</protein>
<dbReference type="PANTHER" id="PTHR31479">
    <property type="entry name" value="ALPHA/BETA-HYDROLASES SUPERFAMILY PROTEIN"/>
    <property type="match status" value="1"/>
</dbReference>
<accession>A0AAV9FEN6</accession>
<dbReference type="Gene3D" id="3.40.50.1820">
    <property type="entry name" value="alpha/beta hydrolase"/>
    <property type="match status" value="1"/>
</dbReference>
<reference evidence="1" key="2">
    <citation type="submission" date="2023-06" db="EMBL/GenBank/DDBJ databases">
        <authorList>
            <person name="Ma L."/>
            <person name="Liu K.-W."/>
            <person name="Li Z."/>
            <person name="Hsiao Y.-Y."/>
            <person name="Qi Y."/>
            <person name="Fu T."/>
            <person name="Tang G."/>
            <person name="Zhang D."/>
            <person name="Sun W.-H."/>
            <person name="Liu D.-K."/>
            <person name="Li Y."/>
            <person name="Chen G.-Z."/>
            <person name="Liu X.-D."/>
            <person name="Liao X.-Y."/>
            <person name="Jiang Y.-T."/>
            <person name="Yu X."/>
            <person name="Hao Y."/>
            <person name="Huang J."/>
            <person name="Zhao X.-W."/>
            <person name="Ke S."/>
            <person name="Chen Y.-Y."/>
            <person name="Wu W.-L."/>
            <person name="Hsu J.-L."/>
            <person name="Lin Y.-F."/>
            <person name="Huang M.-D."/>
            <person name="Li C.-Y."/>
            <person name="Huang L."/>
            <person name="Wang Z.-W."/>
            <person name="Zhao X."/>
            <person name="Zhong W.-Y."/>
            <person name="Peng D.-H."/>
            <person name="Ahmad S."/>
            <person name="Lan S."/>
            <person name="Zhang J.-S."/>
            <person name="Tsai W.-C."/>
            <person name="Van De Peer Y."/>
            <person name="Liu Z.-J."/>
        </authorList>
    </citation>
    <scope>NUCLEOTIDE SEQUENCE</scope>
    <source>
        <strain evidence="1">CP</strain>
        <tissue evidence="1">Leaves</tissue>
    </source>
</reference>